<name>A0A7W7G816_9ACTN</name>
<gene>
    <name evidence="1" type="ORF">BJ982_000658</name>
</gene>
<dbReference type="RefSeq" id="WP_184876418.1">
    <property type="nucleotide sequence ID" value="NZ_BOOV01000022.1"/>
</dbReference>
<dbReference type="AlphaFoldDB" id="A0A7W7G816"/>
<dbReference type="Proteomes" id="UP000542210">
    <property type="component" value="Unassembled WGS sequence"/>
</dbReference>
<protein>
    <submittedName>
        <fullName evidence="1">Uncharacterized protein</fullName>
    </submittedName>
</protein>
<reference evidence="1 2" key="1">
    <citation type="submission" date="2020-08" db="EMBL/GenBank/DDBJ databases">
        <title>Sequencing the genomes of 1000 actinobacteria strains.</title>
        <authorList>
            <person name="Klenk H.-P."/>
        </authorList>
    </citation>
    <scope>NUCLEOTIDE SEQUENCE [LARGE SCALE GENOMIC DNA]</scope>
    <source>
        <strain evidence="1 2">DSM 45784</strain>
    </source>
</reference>
<evidence type="ECO:0000313" key="2">
    <source>
        <dbReference type="Proteomes" id="UP000542210"/>
    </source>
</evidence>
<sequence>MDHDRPDPAHDAELGETMESLRASLGGMPRGLTDRLASTLDAVRDLRKPS</sequence>
<organism evidence="1 2">
    <name type="scientific">Sphaerisporangium siamense</name>
    <dbReference type="NCBI Taxonomy" id="795645"/>
    <lineage>
        <taxon>Bacteria</taxon>
        <taxon>Bacillati</taxon>
        <taxon>Actinomycetota</taxon>
        <taxon>Actinomycetes</taxon>
        <taxon>Streptosporangiales</taxon>
        <taxon>Streptosporangiaceae</taxon>
        <taxon>Sphaerisporangium</taxon>
    </lineage>
</organism>
<evidence type="ECO:0000313" key="1">
    <source>
        <dbReference type="EMBL" id="MBB4699114.1"/>
    </source>
</evidence>
<dbReference type="EMBL" id="JACHND010000001">
    <property type="protein sequence ID" value="MBB4699114.1"/>
    <property type="molecule type" value="Genomic_DNA"/>
</dbReference>
<keyword evidence="2" id="KW-1185">Reference proteome</keyword>
<accession>A0A7W7G816</accession>
<proteinExistence type="predicted"/>
<comment type="caution">
    <text evidence="1">The sequence shown here is derived from an EMBL/GenBank/DDBJ whole genome shotgun (WGS) entry which is preliminary data.</text>
</comment>